<gene>
    <name evidence="2" type="ORF">LYPA_23C007161</name>
</gene>
<accession>A0A485PEX5</accession>
<dbReference type="AlphaFoldDB" id="A0A485PEX5"/>
<reference evidence="2 3" key="1">
    <citation type="submission" date="2019-01" db="EMBL/GenBank/DDBJ databases">
        <authorList>
            <person name="Alioto T."/>
            <person name="Alioto T."/>
        </authorList>
    </citation>
    <scope>NUCLEOTIDE SEQUENCE [LARGE SCALE GENOMIC DNA]</scope>
</reference>
<evidence type="ECO:0000313" key="3">
    <source>
        <dbReference type="Proteomes" id="UP000386466"/>
    </source>
</evidence>
<dbReference type="Proteomes" id="UP000386466">
    <property type="component" value="Unassembled WGS sequence"/>
</dbReference>
<organism evidence="2 3">
    <name type="scientific">Lynx pardinus</name>
    <name type="common">Iberian lynx</name>
    <name type="synonym">Felis pardina</name>
    <dbReference type="NCBI Taxonomy" id="191816"/>
    <lineage>
        <taxon>Eukaryota</taxon>
        <taxon>Metazoa</taxon>
        <taxon>Chordata</taxon>
        <taxon>Craniata</taxon>
        <taxon>Vertebrata</taxon>
        <taxon>Euteleostomi</taxon>
        <taxon>Mammalia</taxon>
        <taxon>Eutheria</taxon>
        <taxon>Laurasiatheria</taxon>
        <taxon>Carnivora</taxon>
        <taxon>Feliformia</taxon>
        <taxon>Felidae</taxon>
        <taxon>Felinae</taxon>
        <taxon>Lynx</taxon>
    </lineage>
</organism>
<evidence type="ECO:0000256" key="1">
    <source>
        <dbReference type="SAM" id="MobiDB-lite"/>
    </source>
</evidence>
<dbReference type="EMBL" id="CAAGRJ010032739">
    <property type="protein sequence ID" value="VFV42888.1"/>
    <property type="molecule type" value="Genomic_DNA"/>
</dbReference>
<evidence type="ECO:0000313" key="2">
    <source>
        <dbReference type="EMBL" id="VFV42888.1"/>
    </source>
</evidence>
<sequence length="71" mass="7869">MAKVSKAADNRGGRVHSLYTAPVLPRSRHVNVETMDKKGLASSPARNFQEPKTGYLPKEENKEGTGYRLLN</sequence>
<proteinExistence type="predicted"/>
<name>A0A485PEX5_LYNPA</name>
<feature type="region of interest" description="Disordered" evidence="1">
    <location>
        <begin position="35"/>
        <end position="71"/>
    </location>
</feature>
<protein>
    <submittedName>
        <fullName evidence="2">Uncharacterized protein</fullName>
    </submittedName>
</protein>
<feature type="non-terminal residue" evidence="2">
    <location>
        <position position="71"/>
    </location>
</feature>
<keyword evidence="3" id="KW-1185">Reference proteome</keyword>